<sequence length="52" mass="5840">YGNGSFGNPKSYSLGYDVRLYSVTVGNLNKDSWIDMTTVNYGTDNVDIFLHM</sequence>
<accession>A0A8S2YCE0</accession>
<name>A0A8S2YCE0_9BILA</name>
<comment type="caution">
    <text evidence="1">The sequence shown here is derived from an EMBL/GenBank/DDBJ whole genome shotgun (WGS) entry which is preliminary data.</text>
</comment>
<proteinExistence type="predicted"/>
<dbReference type="EMBL" id="CAJOBI010092217">
    <property type="protein sequence ID" value="CAF4547907.1"/>
    <property type="molecule type" value="Genomic_DNA"/>
</dbReference>
<feature type="non-terminal residue" evidence="1">
    <location>
        <position position="1"/>
    </location>
</feature>
<dbReference type="Proteomes" id="UP000676336">
    <property type="component" value="Unassembled WGS sequence"/>
</dbReference>
<evidence type="ECO:0000313" key="1">
    <source>
        <dbReference type="EMBL" id="CAF4547907.1"/>
    </source>
</evidence>
<dbReference type="AlphaFoldDB" id="A0A8S2YCE0"/>
<reference evidence="1" key="1">
    <citation type="submission" date="2021-02" db="EMBL/GenBank/DDBJ databases">
        <authorList>
            <person name="Nowell W R."/>
        </authorList>
    </citation>
    <scope>NUCLEOTIDE SEQUENCE</scope>
</reference>
<organism evidence="1 2">
    <name type="scientific">Rotaria magnacalcarata</name>
    <dbReference type="NCBI Taxonomy" id="392030"/>
    <lineage>
        <taxon>Eukaryota</taxon>
        <taxon>Metazoa</taxon>
        <taxon>Spiralia</taxon>
        <taxon>Gnathifera</taxon>
        <taxon>Rotifera</taxon>
        <taxon>Eurotatoria</taxon>
        <taxon>Bdelloidea</taxon>
        <taxon>Philodinida</taxon>
        <taxon>Philodinidae</taxon>
        <taxon>Rotaria</taxon>
    </lineage>
</organism>
<gene>
    <name evidence="1" type="ORF">SMN809_LOCUS36910</name>
</gene>
<evidence type="ECO:0000313" key="2">
    <source>
        <dbReference type="Proteomes" id="UP000676336"/>
    </source>
</evidence>
<protein>
    <submittedName>
        <fullName evidence="1">Uncharacterized protein</fullName>
    </submittedName>
</protein>